<feature type="region of interest" description="Disordered" evidence="1">
    <location>
        <begin position="58"/>
        <end position="145"/>
    </location>
</feature>
<dbReference type="OrthoDB" id="6922616at2759"/>
<reference evidence="2" key="1">
    <citation type="submission" date="2022-03" db="EMBL/GenBank/DDBJ databases">
        <authorList>
            <person name="Lindestad O."/>
        </authorList>
    </citation>
    <scope>NUCLEOTIDE SEQUENCE</scope>
</reference>
<accession>A0A8S4SPC9</accession>
<evidence type="ECO:0000256" key="1">
    <source>
        <dbReference type="SAM" id="MobiDB-lite"/>
    </source>
</evidence>
<protein>
    <submittedName>
        <fullName evidence="2">Jg13649 protein</fullName>
    </submittedName>
</protein>
<comment type="caution">
    <text evidence="2">The sequence shown here is derived from an EMBL/GenBank/DDBJ whole genome shotgun (WGS) entry which is preliminary data.</text>
</comment>
<dbReference type="Proteomes" id="UP000838756">
    <property type="component" value="Unassembled WGS sequence"/>
</dbReference>
<keyword evidence="3" id="KW-1185">Reference proteome</keyword>
<dbReference type="AlphaFoldDB" id="A0A8S4SPC9"/>
<gene>
    <name evidence="2" type="primary">jg13649</name>
    <name evidence="2" type="ORF">PAEG_LOCUS27106</name>
</gene>
<feature type="compositionally biased region" description="Polar residues" evidence="1">
    <location>
        <begin position="136"/>
        <end position="145"/>
    </location>
</feature>
<sequence length="145" mass="15389">MKSDVSYSGTESIITTGQDVVTLLLSPIILRHCGASINIAISRLSLEPEILNHYSSTARERAVDARRPSGGNRQSHPVVGGIALTPRYSPRPRLDHVRPAAAPPEPSELTPSVEAPPAQDQQHVPNAGATDYARTPVSTTRAGPA</sequence>
<dbReference type="EMBL" id="CAKXAJ010026467">
    <property type="protein sequence ID" value="CAH2268789.1"/>
    <property type="molecule type" value="Genomic_DNA"/>
</dbReference>
<name>A0A8S4SPC9_9NEOP</name>
<organism evidence="2 3">
    <name type="scientific">Pararge aegeria aegeria</name>
    <dbReference type="NCBI Taxonomy" id="348720"/>
    <lineage>
        <taxon>Eukaryota</taxon>
        <taxon>Metazoa</taxon>
        <taxon>Ecdysozoa</taxon>
        <taxon>Arthropoda</taxon>
        <taxon>Hexapoda</taxon>
        <taxon>Insecta</taxon>
        <taxon>Pterygota</taxon>
        <taxon>Neoptera</taxon>
        <taxon>Endopterygota</taxon>
        <taxon>Lepidoptera</taxon>
        <taxon>Glossata</taxon>
        <taxon>Ditrysia</taxon>
        <taxon>Papilionoidea</taxon>
        <taxon>Nymphalidae</taxon>
        <taxon>Satyrinae</taxon>
        <taxon>Satyrini</taxon>
        <taxon>Parargina</taxon>
        <taxon>Pararge</taxon>
    </lineage>
</organism>
<evidence type="ECO:0000313" key="2">
    <source>
        <dbReference type="EMBL" id="CAH2268789.1"/>
    </source>
</evidence>
<feature type="compositionally biased region" description="Basic and acidic residues" evidence="1">
    <location>
        <begin position="58"/>
        <end position="67"/>
    </location>
</feature>
<proteinExistence type="predicted"/>
<evidence type="ECO:0000313" key="3">
    <source>
        <dbReference type="Proteomes" id="UP000838756"/>
    </source>
</evidence>